<sequence>MEEQRQKLTTLVDRAYEQVQLPKFDKVSQQLAQFSKALNHDEDYIKIMLGLRTALLQADLSLNIKNRIAGLPAEHRDIYDFIAPQLKQVDAKVLDRYTHYGFIPLKFGSTVKYS</sequence>
<accession>A0ABU1ADB8</accession>
<proteinExistence type="predicted"/>
<gene>
    <name evidence="2" type="ORF">RA086_12210</name>
</gene>
<dbReference type="EMBL" id="JAVCWF010000001">
    <property type="protein sequence ID" value="MDQ7938373.1"/>
    <property type="molecule type" value="Genomic_DNA"/>
</dbReference>
<dbReference type="Proteomes" id="UP001227831">
    <property type="component" value="Unassembled WGS sequence"/>
</dbReference>
<protein>
    <recommendedName>
        <fullName evidence="4">Bacteriocin immunity protein</fullName>
    </recommendedName>
</protein>
<keyword evidence="3" id="KW-1185">Reference proteome</keyword>
<name>A0ABU1ADB8_9LACO</name>
<dbReference type="Gene3D" id="1.20.1440.50">
    <property type="entry name" value="Ta0600-like"/>
    <property type="match status" value="1"/>
</dbReference>
<keyword evidence="1" id="KW-0079">Bacteriocin immunity</keyword>
<dbReference type="InterPro" id="IPR023130">
    <property type="entry name" value="Ta0600-like_sf"/>
</dbReference>
<reference evidence="2 3" key="1">
    <citation type="journal article" date="2023" name="Int. J. Syst. Evol. Microbiol.">
        <title>Lactiplantibacillus brownii sp. nov., a novel psychrotolerant species isolated from sauerkraut.</title>
        <authorList>
            <person name="Heng Y.C."/>
            <person name="Silvaraju S."/>
            <person name="Lee J.K.Y."/>
            <person name="Kittelmann S."/>
        </authorList>
    </citation>
    <scope>NUCLEOTIDE SEQUENCE [LARGE SCALE GENOMIC DNA]</scope>
    <source>
        <strain evidence="2 3">WILCCON 0030</strain>
    </source>
</reference>
<evidence type="ECO:0000313" key="2">
    <source>
        <dbReference type="EMBL" id="MDQ7938373.1"/>
    </source>
</evidence>
<dbReference type="RefSeq" id="WP_308704060.1">
    <property type="nucleotide sequence ID" value="NZ_AP027463.1"/>
</dbReference>
<evidence type="ECO:0008006" key="4">
    <source>
        <dbReference type="Google" id="ProtNLM"/>
    </source>
</evidence>
<organism evidence="2 3">
    <name type="scientific">Lactiplantibacillus brownii</name>
    <dbReference type="NCBI Taxonomy" id="3069269"/>
    <lineage>
        <taxon>Bacteria</taxon>
        <taxon>Bacillati</taxon>
        <taxon>Bacillota</taxon>
        <taxon>Bacilli</taxon>
        <taxon>Lactobacillales</taxon>
        <taxon>Lactobacillaceae</taxon>
        <taxon>Lactiplantibacillus</taxon>
    </lineage>
</organism>
<comment type="caution">
    <text evidence="2">The sequence shown here is derived from an EMBL/GenBank/DDBJ whole genome shotgun (WGS) entry which is preliminary data.</text>
</comment>
<evidence type="ECO:0000313" key="3">
    <source>
        <dbReference type="Proteomes" id="UP001227831"/>
    </source>
</evidence>
<evidence type="ECO:0000256" key="1">
    <source>
        <dbReference type="ARBA" id="ARBA00023025"/>
    </source>
</evidence>